<evidence type="ECO:0000256" key="1">
    <source>
        <dbReference type="SAM" id="MobiDB-lite"/>
    </source>
</evidence>
<evidence type="ECO:0000313" key="3">
    <source>
        <dbReference type="Proteomes" id="UP001465976"/>
    </source>
</evidence>
<comment type="caution">
    <text evidence="2">The sequence shown here is derived from an EMBL/GenBank/DDBJ whole genome shotgun (WGS) entry which is preliminary data.</text>
</comment>
<dbReference type="SUPFAM" id="SSF50998">
    <property type="entry name" value="Quinoprotein alcohol dehydrogenase-like"/>
    <property type="match status" value="1"/>
</dbReference>
<protein>
    <recommendedName>
        <fullName evidence="4">Anaphase-promoting complex subunit 4 WD40 domain-containing protein</fullName>
    </recommendedName>
</protein>
<sequence length="182" mass="19374">MTGSRVVQLSSKSGKITWSSDAVPATIGFAALNQANEQIPLSTGSDLRIYQLPAFSHLRTMKSIPPIVRFPKQVAFTSEGDLIVAGTDAGRAVVYETKSGKAVQSLSYPRGGLVQSVAMGTSGGSCYIVIAGSTSQQVPDVIIWRRKPSDDSDEPESDESKEISGPIRTVSGVKLWPSFILT</sequence>
<dbReference type="Proteomes" id="UP001465976">
    <property type="component" value="Unassembled WGS sequence"/>
</dbReference>
<evidence type="ECO:0000313" key="2">
    <source>
        <dbReference type="EMBL" id="KAL0562762.1"/>
    </source>
</evidence>
<dbReference type="InterPro" id="IPR015943">
    <property type="entry name" value="WD40/YVTN_repeat-like_dom_sf"/>
</dbReference>
<accession>A0ABR3EIQ5</accession>
<reference evidence="2 3" key="1">
    <citation type="submission" date="2024-02" db="EMBL/GenBank/DDBJ databases">
        <title>A draft genome for the cacao thread blight pathogen Marasmius crinis-equi.</title>
        <authorList>
            <person name="Cohen S.P."/>
            <person name="Baruah I.K."/>
            <person name="Amoako-Attah I."/>
            <person name="Bukari Y."/>
            <person name="Meinhardt L.W."/>
            <person name="Bailey B.A."/>
        </authorList>
    </citation>
    <scope>NUCLEOTIDE SEQUENCE [LARGE SCALE GENOMIC DNA]</scope>
    <source>
        <strain evidence="2 3">GH-76</strain>
    </source>
</reference>
<organism evidence="2 3">
    <name type="scientific">Marasmius crinis-equi</name>
    <dbReference type="NCBI Taxonomy" id="585013"/>
    <lineage>
        <taxon>Eukaryota</taxon>
        <taxon>Fungi</taxon>
        <taxon>Dikarya</taxon>
        <taxon>Basidiomycota</taxon>
        <taxon>Agaricomycotina</taxon>
        <taxon>Agaricomycetes</taxon>
        <taxon>Agaricomycetidae</taxon>
        <taxon>Agaricales</taxon>
        <taxon>Marasmiineae</taxon>
        <taxon>Marasmiaceae</taxon>
        <taxon>Marasmius</taxon>
    </lineage>
</organism>
<dbReference type="EMBL" id="JBAHYK010004578">
    <property type="protein sequence ID" value="KAL0562762.1"/>
    <property type="molecule type" value="Genomic_DNA"/>
</dbReference>
<gene>
    <name evidence="2" type="ORF">V5O48_019317</name>
</gene>
<keyword evidence="3" id="KW-1185">Reference proteome</keyword>
<feature type="non-terminal residue" evidence="2">
    <location>
        <position position="182"/>
    </location>
</feature>
<dbReference type="Gene3D" id="2.130.10.10">
    <property type="entry name" value="YVTN repeat-like/Quinoprotein amine dehydrogenase"/>
    <property type="match status" value="1"/>
</dbReference>
<feature type="region of interest" description="Disordered" evidence="1">
    <location>
        <begin position="146"/>
        <end position="165"/>
    </location>
</feature>
<dbReference type="InterPro" id="IPR011047">
    <property type="entry name" value="Quinoprotein_ADH-like_sf"/>
</dbReference>
<name>A0ABR3EIQ5_9AGAR</name>
<proteinExistence type="predicted"/>
<evidence type="ECO:0008006" key="4">
    <source>
        <dbReference type="Google" id="ProtNLM"/>
    </source>
</evidence>